<name>A0A1H6PX60_YARLL</name>
<dbReference type="AlphaFoldDB" id="A0A1H6PX60"/>
<feature type="region of interest" description="Disordered" evidence="1">
    <location>
        <begin position="202"/>
        <end position="343"/>
    </location>
</feature>
<feature type="compositionally biased region" description="Polar residues" evidence="1">
    <location>
        <begin position="32"/>
        <end position="43"/>
    </location>
</feature>
<feature type="transmembrane region" description="Helical" evidence="2">
    <location>
        <begin position="134"/>
        <end position="155"/>
    </location>
</feature>
<protein>
    <recommendedName>
        <fullName evidence="8">Mid2 domain-containing protein</fullName>
    </recommendedName>
</protein>
<feature type="compositionally biased region" description="Polar residues" evidence="1">
    <location>
        <begin position="229"/>
        <end position="240"/>
    </location>
</feature>
<gene>
    <name evidence="5" type="ORF">B0I71DRAFT_135422</name>
    <name evidence="4" type="ORF">YALI1_A03883g</name>
</gene>
<evidence type="ECO:0000256" key="1">
    <source>
        <dbReference type="SAM" id="MobiDB-lite"/>
    </source>
</evidence>
<feature type="signal peptide" evidence="3">
    <location>
        <begin position="1"/>
        <end position="16"/>
    </location>
</feature>
<dbReference type="VEuPathDB" id="FungiDB:YALI0_A03663g"/>
<dbReference type="VEuPathDB" id="FungiDB:YALI1_A03883g"/>
<feature type="compositionally biased region" description="Basic and acidic residues" evidence="1">
    <location>
        <begin position="279"/>
        <end position="291"/>
    </location>
</feature>
<proteinExistence type="predicted"/>
<feature type="compositionally biased region" description="Acidic residues" evidence="1">
    <location>
        <begin position="109"/>
        <end position="125"/>
    </location>
</feature>
<evidence type="ECO:0000313" key="5">
    <source>
        <dbReference type="EMBL" id="RDW23772.1"/>
    </source>
</evidence>
<evidence type="ECO:0000256" key="3">
    <source>
        <dbReference type="SAM" id="SignalP"/>
    </source>
</evidence>
<accession>A0A1H6PX60</accession>
<evidence type="ECO:0000313" key="4">
    <source>
        <dbReference type="EMBL" id="AOW00223.1"/>
    </source>
</evidence>
<evidence type="ECO:0000313" key="6">
    <source>
        <dbReference type="Proteomes" id="UP000182444"/>
    </source>
</evidence>
<feature type="region of interest" description="Disordered" evidence="1">
    <location>
        <begin position="100"/>
        <end position="125"/>
    </location>
</feature>
<reference evidence="5 7" key="2">
    <citation type="submission" date="2018-07" db="EMBL/GenBank/DDBJ databases">
        <title>Draft Genome Assemblies for Five Robust Yarrowia lipolytica Strains Exhibiting High Lipid Production and Pentose Sugar Utilization and Sugar Alcohol Secretion from Undetoxified Lignocellulosic Biomass Hydrolysates.</title>
        <authorList>
            <consortium name="DOE Joint Genome Institute"/>
            <person name="Walker C."/>
            <person name="Ryu S."/>
            <person name="Na H."/>
            <person name="Zane M."/>
            <person name="LaButti K."/>
            <person name="Lipzen A."/>
            <person name="Haridas S."/>
            <person name="Barry K."/>
            <person name="Grigoriev I.V."/>
            <person name="Quarterman J."/>
            <person name="Slininger P."/>
            <person name="Dien B."/>
            <person name="Trinh C.T."/>
        </authorList>
    </citation>
    <scope>NUCLEOTIDE SEQUENCE [LARGE SCALE GENOMIC DNA]</scope>
    <source>
        <strain evidence="5 7">YB392</strain>
    </source>
</reference>
<keyword evidence="2" id="KW-0812">Transmembrane</keyword>
<keyword evidence="2" id="KW-1133">Transmembrane helix</keyword>
<evidence type="ECO:0000256" key="2">
    <source>
        <dbReference type="SAM" id="Phobius"/>
    </source>
</evidence>
<dbReference type="Proteomes" id="UP000256601">
    <property type="component" value="Unassembled WGS sequence"/>
</dbReference>
<feature type="region of interest" description="Disordered" evidence="1">
    <location>
        <begin position="24"/>
        <end position="43"/>
    </location>
</feature>
<dbReference type="OrthoDB" id="4092769at2759"/>
<reference evidence="4 6" key="1">
    <citation type="journal article" date="2016" name="PLoS ONE">
        <title>Sequence Assembly of Yarrowia lipolytica Strain W29/CLIB89 Shows Transposable Element Diversity.</title>
        <authorList>
            <person name="Magnan C."/>
            <person name="Yu J."/>
            <person name="Chang I."/>
            <person name="Jahn E."/>
            <person name="Kanomata Y."/>
            <person name="Wu J."/>
            <person name="Zeller M."/>
            <person name="Oakes M."/>
            <person name="Baldi P."/>
            <person name="Sandmeyer S."/>
        </authorList>
    </citation>
    <scope>NUCLEOTIDE SEQUENCE [LARGE SCALE GENOMIC DNA]</scope>
    <source>
        <strain evidence="4">CLIB89</strain>
        <strain evidence="6">CLIB89(W29)</strain>
    </source>
</reference>
<dbReference type="EMBL" id="KZ859066">
    <property type="protein sequence ID" value="RDW23772.1"/>
    <property type="molecule type" value="Genomic_DNA"/>
</dbReference>
<organism evidence="4 6">
    <name type="scientific">Yarrowia lipolytica</name>
    <name type="common">Candida lipolytica</name>
    <dbReference type="NCBI Taxonomy" id="4952"/>
    <lineage>
        <taxon>Eukaryota</taxon>
        <taxon>Fungi</taxon>
        <taxon>Dikarya</taxon>
        <taxon>Ascomycota</taxon>
        <taxon>Saccharomycotina</taxon>
        <taxon>Dipodascomycetes</taxon>
        <taxon>Dipodascales</taxon>
        <taxon>Dipodascales incertae sedis</taxon>
        <taxon>Yarrowia</taxon>
    </lineage>
</organism>
<feature type="compositionally biased region" description="Polar residues" evidence="1">
    <location>
        <begin position="268"/>
        <end position="278"/>
    </location>
</feature>
<feature type="chain" id="PRO_5036020534" description="Mid2 domain-containing protein" evidence="3">
    <location>
        <begin position="17"/>
        <end position="343"/>
    </location>
</feature>
<dbReference type="EMBL" id="CP017553">
    <property type="protein sequence ID" value="AOW00223.1"/>
    <property type="molecule type" value="Genomic_DNA"/>
</dbReference>
<dbReference type="Proteomes" id="UP000182444">
    <property type="component" value="Chromosome 1A"/>
</dbReference>
<evidence type="ECO:0000313" key="7">
    <source>
        <dbReference type="Proteomes" id="UP000256601"/>
    </source>
</evidence>
<dbReference type="KEGG" id="yli:2906252"/>
<keyword evidence="3" id="KW-0732">Signal</keyword>
<sequence length="343" mass="39076">MRAVLALAAVATLAGADTLTVSTFHSSHDSHGTQNHTSTTVHTSRPVMQTYTVSLDKTTFTTVFNYSALATVVHNNMSQGGDHKKEGKQHNSTMVLVKLPGTNVTGTDPDNDGDVDSWSDDGDEDSGSSRNLKYLWLFFLLLPLALVCIVIFACVRRRRTNERRLRRASLRNQALRLDLGSQNMTEPSQDIWYSAFSFRHRQRNRQPSREQNEDEDRDEPLPLYDGHDSSPSPEMRQSTPPVYDEVVGDSSPDAAHRRESFELPRQSYELSRQMTNPRVSRELRRLSEQRQKPPNQNKHPQRLSKGPSMHSKEVTEEDETDIDYERGSDEDYYIEGDIARQRV</sequence>
<keyword evidence="2" id="KW-0472">Membrane</keyword>
<evidence type="ECO:0008006" key="8">
    <source>
        <dbReference type="Google" id="ProtNLM"/>
    </source>
</evidence>